<feature type="signal peptide" evidence="2">
    <location>
        <begin position="1"/>
        <end position="18"/>
    </location>
</feature>
<feature type="compositionally biased region" description="Polar residues" evidence="1">
    <location>
        <begin position="243"/>
        <end position="257"/>
    </location>
</feature>
<feature type="compositionally biased region" description="Acidic residues" evidence="1">
    <location>
        <begin position="330"/>
        <end position="346"/>
    </location>
</feature>
<reference evidence="3" key="1">
    <citation type="submission" date="2022-07" db="EMBL/GenBank/DDBJ databases">
        <title>Draft genome sequence of Zalerion maritima ATCC 34329, a (micro)plastics degrading marine fungus.</title>
        <authorList>
            <person name="Paco A."/>
            <person name="Goncalves M.F.M."/>
            <person name="Rocha-Santos T.A.P."/>
            <person name="Alves A."/>
        </authorList>
    </citation>
    <scope>NUCLEOTIDE SEQUENCE</scope>
    <source>
        <strain evidence="3">ATCC 34329</strain>
    </source>
</reference>
<evidence type="ECO:0000256" key="2">
    <source>
        <dbReference type="SAM" id="SignalP"/>
    </source>
</evidence>
<proteinExistence type="predicted"/>
<keyword evidence="2" id="KW-0732">Signal</keyword>
<dbReference type="InterPro" id="IPR045469">
    <property type="entry name" value="Nis1"/>
</dbReference>
<evidence type="ECO:0000313" key="4">
    <source>
        <dbReference type="Proteomes" id="UP001201980"/>
    </source>
</evidence>
<evidence type="ECO:0000256" key="1">
    <source>
        <dbReference type="SAM" id="MobiDB-lite"/>
    </source>
</evidence>
<accession>A0AAD5RZC2</accession>
<organism evidence="3 4">
    <name type="scientific">Zalerion maritima</name>
    <dbReference type="NCBI Taxonomy" id="339359"/>
    <lineage>
        <taxon>Eukaryota</taxon>
        <taxon>Fungi</taxon>
        <taxon>Dikarya</taxon>
        <taxon>Ascomycota</taxon>
        <taxon>Pezizomycotina</taxon>
        <taxon>Sordariomycetes</taxon>
        <taxon>Lulworthiomycetidae</taxon>
        <taxon>Lulworthiales</taxon>
        <taxon>Lulworthiaceae</taxon>
        <taxon>Zalerion</taxon>
    </lineage>
</organism>
<keyword evidence="4" id="KW-1185">Reference proteome</keyword>
<dbReference type="EMBL" id="JAKWBI020000016">
    <property type="protein sequence ID" value="KAJ2906289.1"/>
    <property type="molecule type" value="Genomic_DNA"/>
</dbReference>
<protein>
    <submittedName>
        <fullName evidence="3">Uncharacterized protein</fullName>
    </submittedName>
</protein>
<feature type="compositionally biased region" description="Polar residues" evidence="1">
    <location>
        <begin position="215"/>
        <end position="228"/>
    </location>
</feature>
<dbReference type="Proteomes" id="UP001201980">
    <property type="component" value="Unassembled WGS sequence"/>
</dbReference>
<evidence type="ECO:0000313" key="3">
    <source>
        <dbReference type="EMBL" id="KAJ2906289.1"/>
    </source>
</evidence>
<gene>
    <name evidence="3" type="ORF">MKZ38_002368</name>
</gene>
<name>A0AAD5RZC2_9PEZI</name>
<comment type="caution">
    <text evidence="3">The sequence shown here is derived from an EMBL/GenBank/DDBJ whole genome shotgun (WGS) entry which is preliminary data.</text>
</comment>
<feature type="chain" id="PRO_5042252510" evidence="2">
    <location>
        <begin position="19"/>
        <end position="535"/>
    </location>
</feature>
<dbReference type="AlphaFoldDB" id="A0AAD5RZC2"/>
<feature type="compositionally biased region" description="Acidic residues" evidence="1">
    <location>
        <begin position="258"/>
        <end position="294"/>
    </location>
</feature>
<feature type="region of interest" description="Disordered" evidence="1">
    <location>
        <begin position="215"/>
        <end position="346"/>
    </location>
</feature>
<dbReference type="Pfam" id="PF19271">
    <property type="entry name" value="Nis1"/>
    <property type="match status" value="1"/>
</dbReference>
<sequence>MKFSLTALTLLAATGTEAVINGIAVPDVIKPGSGFNAIIISSPYIQSVYDVGIAFGYVPDGMVGSLGPVLGSYYLGPEQSNRPTNFTKWVDVPANAPKGAMTLGASLHSLYGASGVPTLSHFNVSVEFGDYTSTNYVSSFLKVSKLIDYDGSMHTPPDFPVFLGKKFATKLWSASRPPSFTGVATAPNSNADTNTNTDNALIPITHLQEISLSATAETPSQTGTTSTEPFIPPGDISSDESRLGQTTDETTHPSNSPEQEDNHDEDEEDNGSDEDENDEDENDDEDIEDHDDGDDGHAGISPPIIIPWPKFPGGKIPGCSTCPPGVGGDPEGEDEDDDDEEEEEEEEFCEPGENILGVGEALSLEMRFPEATPERGSVTLHSPGSGPSAEFEAKEYTELLNTTNGCNGPFCAMQSLYKSAAGKIDKAESALDTFNKKFQEGNVWLVGTTARDGGFQKFSNNDERTKFQWDLKDLSSAANNAVDSLGTVLDDVNTVIANQILNADVFVRKGHVIHGTNEFAVLNQLLQQLSHGGGS</sequence>